<sequence length="194" mass="21205">MKTIGKLTTALSIMVVSNLTYAGACDEMEAELSAISGAVPKFTENGELHSISMYADASFIAPKRSLISSARDEAELKAKSELTKFFEESLGQDTLVGTLSEQVEKTDFKGNSEAVAIEVRRVANIITSSSEAVVSGIVKLDECVDTDGKFLIVRMGWKPNYSELAQDAKDTERDKSKIKEAKSYRKKSELADDF</sequence>
<keyword evidence="1" id="KW-0732">Signal</keyword>
<dbReference type="AlphaFoldDB" id="A0A2T4D3H4"/>
<feature type="signal peptide" evidence="1">
    <location>
        <begin position="1"/>
        <end position="22"/>
    </location>
</feature>
<dbReference type="Proteomes" id="UP000241514">
    <property type="component" value="Unassembled WGS sequence"/>
</dbReference>
<protein>
    <submittedName>
        <fullName evidence="2">Uncharacterized protein</fullName>
    </submittedName>
</protein>
<reference evidence="4 5" key="1">
    <citation type="submission" date="2018-03" db="EMBL/GenBank/DDBJ databases">
        <title>Cross-interface Injection: A General Nanoliter Liquid Handling Method Applied to Single Cells Genome Amplification Automated Nanoliter Liquid Handling Applied to Single Cell Multiple Displacement Amplification.</title>
        <authorList>
            <person name="Yun J."/>
            <person name="Xu P."/>
            <person name="Xu J."/>
            <person name="Dai X."/>
            <person name="Wang Y."/>
            <person name="Zheng X."/>
            <person name="Cao C."/>
            <person name="Yi Q."/>
            <person name="Zhu Y."/>
            <person name="Wang L."/>
            <person name="Dong Z."/>
            <person name="Huang Y."/>
            <person name="Huang L."/>
            <person name="Du W."/>
        </authorList>
    </citation>
    <scope>NUCLEOTIDE SEQUENCE [LARGE SCALE GENOMIC DNA]</scope>
    <source>
        <strain evidence="2 5">A12-4</strain>
        <strain evidence="3 4">A9-4</strain>
    </source>
</reference>
<dbReference type="EMBL" id="PYVF01000088">
    <property type="protein sequence ID" value="PTB88288.1"/>
    <property type="molecule type" value="Genomic_DNA"/>
</dbReference>
<evidence type="ECO:0000313" key="3">
    <source>
        <dbReference type="EMBL" id="PTB88839.1"/>
    </source>
</evidence>
<evidence type="ECO:0000256" key="1">
    <source>
        <dbReference type="SAM" id="SignalP"/>
    </source>
</evidence>
<feature type="chain" id="PRO_5036322841" evidence="1">
    <location>
        <begin position="23"/>
        <end position="194"/>
    </location>
</feature>
<comment type="caution">
    <text evidence="2">The sequence shown here is derived from an EMBL/GenBank/DDBJ whole genome shotgun (WGS) entry which is preliminary data.</text>
</comment>
<evidence type="ECO:0000313" key="2">
    <source>
        <dbReference type="EMBL" id="PTB88288.1"/>
    </source>
</evidence>
<gene>
    <name evidence="2" type="ORF">C9927_04480</name>
    <name evidence="3" type="ORF">C9928_05410</name>
</gene>
<dbReference type="EMBL" id="PYVG01000031">
    <property type="protein sequence ID" value="PTB88839.1"/>
    <property type="molecule type" value="Genomic_DNA"/>
</dbReference>
<accession>A0A2T4D3H4</accession>
<dbReference type="RefSeq" id="WP_417657154.1">
    <property type="nucleotide sequence ID" value="NZ_JBLXDX010000003.1"/>
</dbReference>
<evidence type="ECO:0000313" key="4">
    <source>
        <dbReference type="Proteomes" id="UP000241514"/>
    </source>
</evidence>
<dbReference type="Proteomes" id="UP000242087">
    <property type="component" value="Unassembled WGS sequence"/>
</dbReference>
<name>A0A2T4D3H4_9GAMM</name>
<proteinExistence type="predicted"/>
<organism evidence="2 5">
    <name type="scientific">Pseudidiomarina aestuarii</name>
    <dbReference type="NCBI Taxonomy" id="624146"/>
    <lineage>
        <taxon>Bacteria</taxon>
        <taxon>Pseudomonadati</taxon>
        <taxon>Pseudomonadota</taxon>
        <taxon>Gammaproteobacteria</taxon>
        <taxon>Alteromonadales</taxon>
        <taxon>Idiomarinaceae</taxon>
        <taxon>Pseudidiomarina</taxon>
    </lineage>
</organism>
<evidence type="ECO:0000313" key="5">
    <source>
        <dbReference type="Proteomes" id="UP000242087"/>
    </source>
</evidence>